<gene>
    <name evidence="1" type="ORF">FIBSPDRAFT_967514</name>
</gene>
<organism evidence="1 2">
    <name type="scientific">Athelia psychrophila</name>
    <dbReference type="NCBI Taxonomy" id="1759441"/>
    <lineage>
        <taxon>Eukaryota</taxon>
        <taxon>Fungi</taxon>
        <taxon>Dikarya</taxon>
        <taxon>Basidiomycota</taxon>
        <taxon>Agaricomycotina</taxon>
        <taxon>Agaricomycetes</taxon>
        <taxon>Agaricomycetidae</taxon>
        <taxon>Atheliales</taxon>
        <taxon>Atheliaceae</taxon>
        <taxon>Athelia</taxon>
    </lineage>
</organism>
<dbReference type="Proteomes" id="UP000076532">
    <property type="component" value="Unassembled WGS sequence"/>
</dbReference>
<keyword evidence="2" id="KW-1185">Reference proteome</keyword>
<name>A0A167VMJ6_9AGAM</name>
<evidence type="ECO:0000313" key="2">
    <source>
        <dbReference type="Proteomes" id="UP000076532"/>
    </source>
</evidence>
<proteinExistence type="predicted"/>
<protein>
    <submittedName>
        <fullName evidence="1">Uncharacterized protein</fullName>
    </submittedName>
</protein>
<dbReference type="EMBL" id="KV417857">
    <property type="protein sequence ID" value="KZP05174.1"/>
    <property type="molecule type" value="Genomic_DNA"/>
</dbReference>
<sequence length="253" mass="27007">MAIIYVTCDSCGSSILTTSSISVAACPLHASTREDVALTVYASAVVLTASCGTGCSVPRGKSWSSAARDKAITNLNVLPLAFPIEYAKLSFWWVASTANSHLFFRVRAGSASQFYNATIPCHSTSINYCGTWTPLPLLPNGAIFLNDTLICVFVSQRAYGNATFTSRGTAFWERAKQLCNSAGLFRISRALVTIGLQLASTTHIFLGLPYAELVGMDVAASSVLACQVFRMRLLYEMEGYDEGGDATGTMGSA</sequence>
<accession>A0A167VMJ6</accession>
<dbReference type="AlphaFoldDB" id="A0A167VMJ6"/>
<reference evidence="1 2" key="1">
    <citation type="journal article" date="2016" name="Mol. Biol. Evol.">
        <title>Comparative Genomics of Early-Diverging Mushroom-Forming Fungi Provides Insights into the Origins of Lignocellulose Decay Capabilities.</title>
        <authorList>
            <person name="Nagy L.G."/>
            <person name="Riley R."/>
            <person name="Tritt A."/>
            <person name="Adam C."/>
            <person name="Daum C."/>
            <person name="Floudas D."/>
            <person name="Sun H."/>
            <person name="Yadav J.S."/>
            <person name="Pangilinan J."/>
            <person name="Larsson K.H."/>
            <person name="Matsuura K."/>
            <person name="Barry K."/>
            <person name="Labutti K."/>
            <person name="Kuo R."/>
            <person name="Ohm R.A."/>
            <person name="Bhattacharya S.S."/>
            <person name="Shirouzu T."/>
            <person name="Yoshinaga Y."/>
            <person name="Martin F.M."/>
            <person name="Grigoriev I.V."/>
            <person name="Hibbett D.S."/>
        </authorList>
    </citation>
    <scope>NUCLEOTIDE SEQUENCE [LARGE SCALE GENOMIC DNA]</scope>
    <source>
        <strain evidence="1 2">CBS 109695</strain>
    </source>
</reference>
<evidence type="ECO:0000313" key="1">
    <source>
        <dbReference type="EMBL" id="KZP05174.1"/>
    </source>
</evidence>